<dbReference type="InterPro" id="IPR001898">
    <property type="entry name" value="SLC13A/DASS"/>
</dbReference>
<keyword evidence="5 8" id="KW-1133">Transmembrane helix</keyword>
<accession>A0A7T0PXN2</accession>
<keyword evidence="10" id="KW-1185">Reference proteome</keyword>
<dbReference type="GO" id="GO:1905039">
    <property type="term" value="P:carboxylic acid transmembrane transport"/>
    <property type="evidence" value="ECO:0007669"/>
    <property type="project" value="UniProtKB-ARBA"/>
</dbReference>
<dbReference type="KEGG" id="arep:ID810_03480"/>
<feature type="transmembrane region" description="Helical" evidence="8">
    <location>
        <begin position="258"/>
        <end position="285"/>
    </location>
</feature>
<feature type="transmembrane region" description="Helical" evidence="8">
    <location>
        <begin position="188"/>
        <end position="206"/>
    </location>
</feature>
<feature type="transmembrane region" description="Helical" evidence="8">
    <location>
        <begin position="381"/>
        <end position="404"/>
    </location>
</feature>
<dbReference type="CDD" id="cd01115">
    <property type="entry name" value="SLC13_permease"/>
    <property type="match status" value="1"/>
</dbReference>
<evidence type="ECO:0000313" key="10">
    <source>
        <dbReference type="Proteomes" id="UP000594637"/>
    </source>
</evidence>
<dbReference type="RefSeq" id="WP_166855142.1">
    <property type="nucleotide sequence ID" value="NZ_CP063989.1"/>
</dbReference>
<proteinExistence type="inferred from homology"/>
<dbReference type="Proteomes" id="UP000594637">
    <property type="component" value="Chromosome"/>
</dbReference>
<feature type="transmembrane region" description="Helical" evidence="8">
    <location>
        <begin position="464"/>
        <end position="485"/>
    </location>
</feature>
<name>A0A7T0PXN2_9ACTO</name>
<gene>
    <name evidence="9" type="ORF">ID810_03480</name>
</gene>
<evidence type="ECO:0000256" key="7">
    <source>
        <dbReference type="ARBA" id="ARBA00031174"/>
    </source>
</evidence>
<dbReference type="PANTHER" id="PTHR10283">
    <property type="entry name" value="SOLUTE CARRIER FAMILY 13 MEMBER"/>
    <property type="match status" value="1"/>
</dbReference>
<comment type="subcellular location">
    <subcellularLocation>
        <location evidence="1">Membrane</location>
        <topology evidence="1">Multi-pass membrane protein</topology>
    </subcellularLocation>
</comment>
<keyword evidence="6 8" id="KW-0472">Membrane</keyword>
<evidence type="ECO:0000256" key="2">
    <source>
        <dbReference type="ARBA" id="ARBA00006772"/>
    </source>
</evidence>
<evidence type="ECO:0000256" key="8">
    <source>
        <dbReference type="SAM" id="Phobius"/>
    </source>
</evidence>
<dbReference type="Pfam" id="PF00939">
    <property type="entry name" value="Na_sulph_symp"/>
    <property type="match status" value="1"/>
</dbReference>
<dbReference type="PANTHER" id="PTHR10283:SF82">
    <property type="entry name" value="SOLUTE CARRIER FAMILY 13 MEMBER 2"/>
    <property type="match status" value="1"/>
</dbReference>
<evidence type="ECO:0000256" key="5">
    <source>
        <dbReference type="ARBA" id="ARBA00022989"/>
    </source>
</evidence>
<feature type="transmembrane region" description="Helical" evidence="8">
    <location>
        <begin position="218"/>
        <end position="238"/>
    </location>
</feature>
<evidence type="ECO:0000256" key="1">
    <source>
        <dbReference type="ARBA" id="ARBA00004141"/>
    </source>
</evidence>
<feature type="transmembrane region" description="Helical" evidence="8">
    <location>
        <begin position="438"/>
        <end position="458"/>
    </location>
</feature>
<dbReference type="EMBL" id="CP063989">
    <property type="protein sequence ID" value="QPL06020.1"/>
    <property type="molecule type" value="Genomic_DNA"/>
</dbReference>
<protein>
    <recommendedName>
        <fullName evidence="3">Sodium-dependent dicarboxylate transporter SdcS</fullName>
    </recommendedName>
    <alternativeName>
        <fullName evidence="7">Na(+)/dicarboxylate symporter</fullName>
    </alternativeName>
</protein>
<keyword evidence="4 8" id="KW-0812">Transmembrane</keyword>
<feature type="transmembrane region" description="Helical" evidence="8">
    <location>
        <begin position="122"/>
        <end position="143"/>
    </location>
</feature>
<feature type="transmembrane region" description="Helical" evidence="8">
    <location>
        <begin position="506"/>
        <end position="530"/>
    </location>
</feature>
<evidence type="ECO:0000313" key="9">
    <source>
        <dbReference type="EMBL" id="QPL06020.1"/>
    </source>
</evidence>
<sequence>MSVPHTLTSSSKAPAVNEDLPDKATVRRRLIGLFVGLALAALAYYLFPAGGAEQVNEVGRAAAEAADKPYTDVTDTGLRTVAAAAILMGVWWMTEAIPLAATALLPLVLFPAMQVSTFKETAAPYASETIFLFMGGFMLALAMQRWNLHRRIALGVVMVVGTKPRQLILGFMIATGFLSMWVSNTATAVVMLPIGMSVLALVSDLVGGIDKIKKFSTALMLGIAYAASIGSVATIIGTPPNALLVAYLSENHGIHIGFGQWMILGAPLAVTLMGFAWWLMAFVLFKPEVSEIPGGRELIAQQWKELGKMSRGEALMAVIFVLTAVSWVFVPIWLDKIGSELKIPDALIAMTCAALLFLIPADSKGRRLLDWKSANELPWDVLLLFGGGLSLSSMFGKLGLSVWIGEQAKGLGTLPIVVIVAAVATMIIFLTELTSNTATAAAFLPIMGGVATGIGITSDNPMNILLLVVPVALSATFAFMLPVATPPNAVAYGSGYIKMGDMVRTGIWLNLAGIVLITLAMLTIGVPVFGLTF</sequence>
<dbReference type="GO" id="GO:0008514">
    <property type="term" value="F:organic anion transmembrane transporter activity"/>
    <property type="evidence" value="ECO:0007669"/>
    <property type="project" value="UniProtKB-ARBA"/>
</dbReference>
<evidence type="ECO:0000256" key="3">
    <source>
        <dbReference type="ARBA" id="ARBA00020150"/>
    </source>
</evidence>
<feature type="transmembrane region" description="Helical" evidence="8">
    <location>
        <begin position="99"/>
        <end position="116"/>
    </location>
</feature>
<dbReference type="NCBIfam" id="TIGR00785">
    <property type="entry name" value="dass"/>
    <property type="match status" value="1"/>
</dbReference>
<feature type="transmembrane region" description="Helical" evidence="8">
    <location>
        <begin position="410"/>
        <end position="431"/>
    </location>
</feature>
<feature type="transmembrane region" description="Helical" evidence="8">
    <location>
        <begin position="314"/>
        <end position="334"/>
    </location>
</feature>
<reference evidence="9 10" key="1">
    <citation type="submission" date="2020-11" db="EMBL/GenBank/DDBJ databases">
        <title>Actinomyces sp. ZJ750.</title>
        <authorList>
            <person name="Zhou J."/>
        </authorList>
    </citation>
    <scope>NUCLEOTIDE SEQUENCE [LARGE SCALE GENOMIC DNA]</scope>
    <source>
        <strain evidence="9 10">ZJ750</strain>
    </source>
</reference>
<dbReference type="GO" id="GO:0005886">
    <property type="term" value="C:plasma membrane"/>
    <property type="evidence" value="ECO:0007669"/>
    <property type="project" value="TreeGrafter"/>
</dbReference>
<comment type="similarity">
    <text evidence="2">Belongs to the SLC13A/DASS transporter (TC 2.A.47) family. NADC subfamily.</text>
</comment>
<dbReference type="AlphaFoldDB" id="A0A7T0PXN2"/>
<feature type="transmembrane region" description="Helical" evidence="8">
    <location>
        <begin position="30"/>
        <end position="47"/>
    </location>
</feature>
<organism evidence="9 10">
    <name type="scientific">Actinomyces respiraculi</name>
    <dbReference type="NCBI Taxonomy" id="2744574"/>
    <lineage>
        <taxon>Bacteria</taxon>
        <taxon>Bacillati</taxon>
        <taxon>Actinomycetota</taxon>
        <taxon>Actinomycetes</taxon>
        <taxon>Actinomycetales</taxon>
        <taxon>Actinomycetaceae</taxon>
        <taxon>Actinomyces</taxon>
    </lineage>
</organism>
<evidence type="ECO:0000256" key="4">
    <source>
        <dbReference type="ARBA" id="ARBA00022692"/>
    </source>
</evidence>
<evidence type="ECO:0000256" key="6">
    <source>
        <dbReference type="ARBA" id="ARBA00023136"/>
    </source>
</evidence>